<accession>A0A2T4DVS0</accession>
<organism evidence="2 3">
    <name type="scientific">Marivirga lumbricoides</name>
    <dbReference type="NCBI Taxonomy" id="1046115"/>
    <lineage>
        <taxon>Bacteria</taxon>
        <taxon>Pseudomonadati</taxon>
        <taxon>Bacteroidota</taxon>
        <taxon>Cytophagia</taxon>
        <taxon>Cytophagales</taxon>
        <taxon>Marivirgaceae</taxon>
        <taxon>Marivirga</taxon>
    </lineage>
</organism>
<gene>
    <name evidence="2" type="ORF">C9994_00820</name>
    <name evidence="1" type="ORF">GCM10011506_34830</name>
</gene>
<reference evidence="4" key="3">
    <citation type="journal article" date="2019" name="Int. J. Syst. Evol. Microbiol.">
        <title>The Global Catalogue of Microorganisms (GCM) 10K type strain sequencing project: providing services to taxonomists for standard genome sequencing and annotation.</title>
        <authorList>
            <consortium name="The Broad Institute Genomics Platform"/>
            <consortium name="The Broad Institute Genome Sequencing Center for Infectious Disease"/>
            <person name="Wu L."/>
            <person name="Ma J."/>
        </authorList>
    </citation>
    <scope>NUCLEOTIDE SEQUENCE [LARGE SCALE GENOMIC DNA]</scope>
    <source>
        <strain evidence="4">CGMCC 1.10832</strain>
    </source>
</reference>
<dbReference type="EMBL" id="PYVU01000003">
    <property type="protein sequence ID" value="PTB97900.1"/>
    <property type="molecule type" value="Genomic_DNA"/>
</dbReference>
<reference evidence="1" key="4">
    <citation type="submission" date="2024-05" db="EMBL/GenBank/DDBJ databases">
        <authorList>
            <person name="Sun Q."/>
            <person name="Zhou Y."/>
        </authorList>
    </citation>
    <scope>NUCLEOTIDE SEQUENCE</scope>
    <source>
        <strain evidence="1">CGMCC 1.10832</strain>
    </source>
</reference>
<comment type="caution">
    <text evidence="2">The sequence shown here is derived from an EMBL/GenBank/DDBJ whole genome shotgun (WGS) entry which is preliminary data.</text>
</comment>
<dbReference type="EMBL" id="BMEC01000012">
    <property type="protein sequence ID" value="GGC46269.1"/>
    <property type="molecule type" value="Genomic_DNA"/>
</dbReference>
<dbReference type="Proteomes" id="UP000240608">
    <property type="component" value="Unassembled WGS sequence"/>
</dbReference>
<protein>
    <submittedName>
        <fullName evidence="2">Uncharacterized protein</fullName>
    </submittedName>
</protein>
<keyword evidence="4" id="KW-1185">Reference proteome</keyword>
<reference evidence="1" key="1">
    <citation type="journal article" date="2014" name="Int. J. Syst. Evol. Microbiol.">
        <title>Complete genome of a new Firmicutes species belonging to the dominant human colonic microbiota ('Ruminococcus bicirculans') reveals two chromosomes and a selective capacity to utilize plant glucans.</title>
        <authorList>
            <consortium name="NISC Comparative Sequencing Program"/>
            <person name="Wegmann U."/>
            <person name="Louis P."/>
            <person name="Goesmann A."/>
            <person name="Henrissat B."/>
            <person name="Duncan S.H."/>
            <person name="Flint H.J."/>
        </authorList>
    </citation>
    <scope>NUCLEOTIDE SEQUENCE</scope>
    <source>
        <strain evidence="1">CGMCC 1.10832</strain>
    </source>
</reference>
<dbReference type="RefSeq" id="WP_188465938.1">
    <property type="nucleotide sequence ID" value="NZ_BAABHU010000012.1"/>
</dbReference>
<sequence length="139" mass="15902">MGEKQTCVNRALLTGILVFFLSFPAFSQIDYSKKSTEKVKRNPELLPDKKEKERRLLTIYTKDTKDILYGNPCMDAVTDRFGFEYVVMPKNAPGFSSGGQRFFHNLGVKTLLFFRNPFWGIITKKEAKACRQKTGDYAG</sequence>
<reference evidence="2 3" key="2">
    <citation type="submission" date="2018-03" db="EMBL/GenBank/DDBJ databases">
        <title>Cross-interface Injection: A General Nanoliter Liquid Handling Method Applied to Single Cells Genome Amplification Automated Nanoliter Liquid Handling Applied to Single Cell Multiple Displacement Amplification.</title>
        <authorList>
            <person name="Yun J."/>
            <person name="Xu P."/>
            <person name="Xu J."/>
            <person name="Dai X."/>
            <person name="Wang Y."/>
            <person name="Zheng X."/>
            <person name="Cao C."/>
            <person name="Yi Q."/>
            <person name="Zhu Y."/>
            <person name="Wang L."/>
            <person name="Dong Z."/>
            <person name="Huang Y."/>
            <person name="Huang L."/>
            <person name="Du W."/>
        </authorList>
    </citation>
    <scope>NUCLEOTIDE SEQUENCE [LARGE SCALE GENOMIC DNA]</scope>
    <source>
        <strain evidence="2 3">Z-D1-2</strain>
    </source>
</reference>
<evidence type="ECO:0000313" key="3">
    <source>
        <dbReference type="Proteomes" id="UP000240608"/>
    </source>
</evidence>
<evidence type="ECO:0000313" key="1">
    <source>
        <dbReference type="EMBL" id="GGC46269.1"/>
    </source>
</evidence>
<evidence type="ECO:0000313" key="2">
    <source>
        <dbReference type="EMBL" id="PTB97900.1"/>
    </source>
</evidence>
<evidence type="ECO:0000313" key="4">
    <source>
        <dbReference type="Proteomes" id="UP000636010"/>
    </source>
</evidence>
<name>A0A2T4DVS0_9BACT</name>
<dbReference type="AlphaFoldDB" id="A0A2T4DVS0"/>
<proteinExistence type="predicted"/>
<dbReference type="Proteomes" id="UP000636010">
    <property type="component" value="Unassembled WGS sequence"/>
</dbReference>